<comment type="caution">
    <text evidence="2">The sequence shown here is derived from an EMBL/GenBank/DDBJ whole genome shotgun (WGS) entry which is preliminary data.</text>
</comment>
<dbReference type="AlphaFoldDB" id="A0A8J4XUY1"/>
<gene>
    <name evidence="2" type="primary">PKHD1L1_0</name>
    <name evidence="2" type="ORF">GWK47_018909</name>
</gene>
<evidence type="ECO:0000313" key="3">
    <source>
        <dbReference type="Proteomes" id="UP000770661"/>
    </source>
</evidence>
<protein>
    <submittedName>
        <fullName evidence="2">Fibrocystin-L</fullName>
    </submittedName>
</protein>
<organism evidence="2 3">
    <name type="scientific">Chionoecetes opilio</name>
    <name type="common">Atlantic snow crab</name>
    <name type="synonym">Cancer opilio</name>
    <dbReference type="NCBI Taxonomy" id="41210"/>
    <lineage>
        <taxon>Eukaryota</taxon>
        <taxon>Metazoa</taxon>
        <taxon>Ecdysozoa</taxon>
        <taxon>Arthropoda</taxon>
        <taxon>Crustacea</taxon>
        <taxon>Multicrustacea</taxon>
        <taxon>Malacostraca</taxon>
        <taxon>Eumalacostraca</taxon>
        <taxon>Eucarida</taxon>
        <taxon>Decapoda</taxon>
        <taxon>Pleocyemata</taxon>
        <taxon>Brachyura</taxon>
        <taxon>Eubrachyura</taxon>
        <taxon>Majoidea</taxon>
        <taxon>Majidae</taxon>
        <taxon>Chionoecetes</taxon>
    </lineage>
</organism>
<dbReference type="PANTHER" id="PTHR46769:SF2">
    <property type="entry name" value="FIBROCYSTIN-L ISOFORM 2 PRECURSOR-RELATED"/>
    <property type="match status" value="1"/>
</dbReference>
<evidence type="ECO:0000313" key="2">
    <source>
        <dbReference type="EMBL" id="KAG0712244.1"/>
    </source>
</evidence>
<keyword evidence="1" id="KW-0732">Signal</keyword>
<proteinExistence type="predicted"/>
<name>A0A8J4XUY1_CHIOP</name>
<evidence type="ECO:0000256" key="1">
    <source>
        <dbReference type="ARBA" id="ARBA00022729"/>
    </source>
</evidence>
<dbReference type="InterPro" id="IPR052387">
    <property type="entry name" value="Fibrocystin"/>
</dbReference>
<sequence length="239" mass="26840">MMVIESMDSDTEVRRLSPIALIANPVMGCFQDPMAMWTFSMDPWIEDGALAILVRSANSTFYSVVAAGQTYEMAMTSTPPQLLRLHLLHAPPGEAVILRIFFPKPQRYDIYVDDVFVPPTNIDVSVTSYQLIPENPDDPDAFFPTFDDDAGTNYFQRSAKLVHVVLQGGHVIDIKTTPMVTLQSGLVVSEEDFFEENILSNLADLLGVSAENIRITSIVREDSRQIGKQYKELCWRMSQ</sequence>
<reference evidence="2" key="1">
    <citation type="submission" date="2020-07" db="EMBL/GenBank/DDBJ databases">
        <title>The High-quality genome of the commercially important snow crab, Chionoecetes opilio.</title>
        <authorList>
            <person name="Jeong J.-H."/>
            <person name="Ryu S."/>
        </authorList>
    </citation>
    <scope>NUCLEOTIDE SEQUENCE</scope>
    <source>
        <strain evidence="2">MADBK_172401_WGS</strain>
        <tissue evidence="2">Digestive gland</tissue>
    </source>
</reference>
<dbReference type="EMBL" id="JACEEZ010022599">
    <property type="protein sequence ID" value="KAG0712244.1"/>
    <property type="molecule type" value="Genomic_DNA"/>
</dbReference>
<dbReference type="Proteomes" id="UP000770661">
    <property type="component" value="Unassembled WGS sequence"/>
</dbReference>
<keyword evidence="3" id="KW-1185">Reference proteome</keyword>
<dbReference type="PANTHER" id="PTHR46769">
    <property type="entry name" value="POLYCYSTIC KIDNEY AND HEPATIC DISEASE 1 (AUTOSOMAL RECESSIVE)-LIKE 1"/>
    <property type="match status" value="1"/>
</dbReference>
<dbReference type="OrthoDB" id="6374595at2759"/>
<accession>A0A8J4XUY1</accession>